<dbReference type="Proteomes" id="UP000248311">
    <property type="component" value="Unassembled WGS sequence"/>
</dbReference>
<feature type="transmembrane region" description="Helical" evidence="1">
    <location>
        <begin position="7"/>
        <end position="35"/>
    </location>
</feature>
<reference evidence="2 3" key="1">
    <citation type="submission" date="2018-06" db="EMBL/GenBank/DDBJ databases">
        <title>Genomic Encyclopedia of Type Strains, Phase III (KMG-III): the genomes of soil and plant-associated and newly described type strains.</title>
        <authorList>
            <person name="Whitman W."/>
        </authorList>
    </citation>
    <scope>NUCLEOTIDE SEQUENCE [LARGE SCALE GENOMIC DNA]</scope>
    <source>
        <strain evidence="2 3">CECT 9025</strain>
    </source>
</reference>
<sequence>MVSMKGIIIAAVGFAVAAAALVIVLNGAALIELFYGEEDGQPLHMTHELALHSHLASLGVVVSA</sequence>
<keyword evidence="1" id="KW-1133">Transmembrane helix</keyword>
<proteinExistence type="predicted"/>
<keyword evidence="1" id="KW-0812">Transmembrane</keyword>
<dbReference type="EMBL" id="QJTE01000002">
    <property type="protein sequence ID" value="PYE84426.1"/>
    <property type="molecule type" value="Genomic_DNA"/>
</dbReference>
<protein>
    <submittedName>
        <fullName evidence="2">Uncharacterized protein</fullName>
    </submittedName>
</protein>
<dbReference type="AlphaFoldDB" id="A0A318SVQ7"/>
<evidence type="ECO:0000313" key="2">
    <source>
        <dbReference type="EMBL" id="PYE84426.1"/>
    </source>
</evidence>
<accession>A0A318SVQ7</accession>
<keyword evidence="1" id="KW-0472">Membrane</keyword>
<organism evidence="2 3">
    <name type="scientific">Pseudoroseicyclus aestuarii</name>
    <dbReference type="NCBI Taxonomy" id="1795041"/>
    <lineage>
        <taxon>Bacteria</taxon>
        <taxon>Pseudomonadati</taxon>
        <taxon>Pseudomonadota</taxon>
        <taxon>Alphaproteobacteria</taxon>
        <taxon>Rhodobacterales</taxon>
        <taxon>Paracoccaceae</taxon>
        <taxon>Pseudoroseicyclus</taxon>
    </lineage>
</organism>
<comment type="caution">
    <text evidence="2">The sequence shown here is derived from an EMBL/GenBank/DDBJ whole genome shotgun (WGS) entry which is preliminary data.</text>
</comment>
<gene>
    <name evidence="2" type="ORF">DFP88_102225</name>
</gene>
<name>A0A318SVQ7_9RHOB</name>
<evidence type="ECO:0000313" key="3">
    <source>
        <dbReference type="Proteomes" id="UP000248311"/>
    </source>
</evidence>
<keyword evidence="3" id="KW-1185">Reference proteome</keyword>
<evidence type="ECO:0000256" key="1">
    <source>
        <dbReference type="SAM" id="Phobius"/>
    </source>
</evidence>